<dbReference type="SUPFAM" id="SSF53474">
    <property type="entry name" value="alpha/beta-Hydrolases"/>
    <property type="match status" value="1"/>
</dbReference>
<dbReference type="Pfam" id="PF02129">
    <property type="entry name" value="Peptidase_S15"/>
    <property type="match status" value="1"/>
</dbReference>
<name>A0ABV4U995_9BACT</name>
<keyword evidence="6" id="KW-1185">Reference proteome</keyword>
<dbReference type="EMBL" id="JBGUBD010000008">
    <property type="protein sequence ID" value="MFA9479291.1"/>
    <property type="molecule type" value="Genomic_DNA"/>
</dbReference>
<dbReference type="InterPro" id="IPR050261">
    <property type="entry name" value="FrsA_esterase"/>
</dbReference>
<dbReference type="EC" id="3.4.-.-" evidence="5"/>
<sequence length="367" mass="40128">MRTVSRCCLVVLLVHLLFSPGCAMQLAEVMVKAPNQGLSVADVERKPSRARFGRETESRFRVDVGTPGVSDASLAVRVLDPSPVPMLGVKLEPVASRDRYQFALVYAKEDQVVEPVPTEPRGTIIVLHGIFGSKDTLPAMWGRVAAGAGYRSVLVDLRGQGHSTGDWLTYGVLESRDLVQVLDELERRELLAGPVGVIGISYGGATAIQLAAIDPRVEAVVAFAPFATFESVVPDFGRAILGPFAWLVSPTTTHNAIRYTQHHNGTPPIAASPLEAIARTNAAVLLLHGQRDRHVPLRHSRQLLHAARGPAKLVVLEHEDHESLAMRPRHSLMQLREEILNWLSLWLDPNDPDQKVAEADVARNITQ</sequence>
<evidence type="ECO:0000259" key="4">
    <source>
        <dbReference type="Pfam" id="PF08386"/>
    </source>
</evidence>
<reference evidence="5 6" key="1">
    <citation type="submission" date="2024-08" db="EMBL/GenBank/DDBJ databases">
        <title>Whole-genome sequencing of halo(alkali)philic microorganisms from hypersaline lakes.</title>
        <authorList>
            <person name="Sorokin D.Y."/>
            <person name="Merkel A.Y."/>
            <person name="Messina E."/>
            <person name="Yakimov M."/>
        </authorList>
    </citation>
    <scope>NUCLEOTIDE SEQUENCE [LARGE SCALE GENOMIC DNA]</scope>
    <source>
        <strain evidence="5 6">AB-hyl4</strain>
    </source>
</reference>
<protein>
    <submittedName>
        <fullName evidence="5">Alpha/beta hydrolase family protein</fullName>
        <ecNumber evidence="5">3.4.-.-</ecNumber>
    </submittedName>
</protein>
<gene>
    <name evidence="5" type="ORF">ACERK3_13450</name>
</gene>
<keyword evidence="1 5" id="KW-0378">Hydrolase</keyword>
<feature type="chain" id="PRO_5046751019" evidence="2">
    <location>
        <begin position="24"/>
        <end position="367"/>
    </location>
</feature>
<feature type="domain" description="Peptidase S33 tripeptidyl aminopeptidase-like C-terminal" evidence="4">
    <location>
        <begin position="274"/>
        <end position="329"/>
    </location>
</feature>
<dbReference type="GO" id="GO:0016787">
    <property type="term" value="F:hydrolase activity"/>
    <property type="evidence" value="ECO:0007669"/>
    <property type="project" value="UniProtKB-KW"/>
</dbReference>
<dbReference type="InterPro" id="IPR000383">
    <property type="entry name" value="Xaa-Pro-like_dom"/>
</dbReference>
<feature type="domain" description="Xaa-Pro dipeptidyl-peptidase-like" evidence="3">
    <location>
        <begin position="123"/>
        <end position="227"/>
    </location>
</feature>
<evidence type="ECO:0000256" key="2">
    <source>
        <dbReference type="SAM" id="SignalP"/>
    </source>
</evidence>
<evidence type="ECO:0000313" key="5">
    <source>
        <dbReference type="EMBL" id="MFA9479291.1"/>
    </source>
</evidence>
<dbReference type="Pfam" id="PF08386">
    <property type="entry name" value="Abhydrolase_4"/>
    <property type="match status" value="1"/>
</dbReference>
<dbReference type="PANTHER" id="PTHR22946">
    <property type="entry name" value="DIENELACTONE HYDROLASE DOMAIN-CONTAINING PROTEIN-RELATED"/>
    <property type="match status" value="1"/>
</dbReference>
<proteinExistence type="predicted"/>
<keyword evidence="2" id="KW-0732">Signal</keyword>
<dbReference type="Gene3D" id="3.40.50.1820">
    <property type="entry name" value="alpha/beta hydrolase"/>
    <property type="match status" value="1"/>
</dbReference>
<dbReference type="InterPro" id="IPR013595">
    <property type="entry name" value="Pept_S33_TAP-like_C"/>
</dbReference>
<evidence type="ECO:0000259" key="3">
    <source>
        <dbReference type="Pfam" id="PF02129"/>
    </source>
</evidence>
<organism evidence="5 6">
    <name type="scientific">Natronomicrosphaera hydrolytica</name>
    <dbReference type="NCBI Taxonomy" id="3242702"/>
    <lineage>
        <taxon>Bacteria</taxon>
        <taxon>Pseudomonadati</taxon>
        <taxon>Planctomycetota</taxon>
        <taxon>Phycisphaerae</taxon>
        <taxon>Phycisphaerales</taxon>
        <taxon>Phycisphaeraceae</taxon>
        <taxon>Natronomicrosphaera</taxon>
    </lineage>
</organism>
<dbReference type="PANTHER" id="PTHR22946:SF9">
    <property type="entry name" value="POLYKETIDE TRANSFERASE AF380"/>
    <property type="match status" value="1"/>
</dbReference>
<accession>A0ABV4U995</accession>
<feature type="signal peptide" evidence="2">
    <location>
        <begin position="1"/>
        <end position="23"/>
    </location>
</feature>
<dbReference type="InterPro" id="IPR029058">
    <property type="entry name" value="AB_hydrolase_fold"/>
</dbReference>
<evidence type="ECO:0000256" key="1">
    <source>
        <dbReference type="ARBA" id="ARBA00022801"/>
    </source>
</evidence>
<comment type="caution">
    <text evidence="5">The sequence shown here is derived from an EMBL/GenBank/DDBJ whole genome shotgun (WGS) entry which is preliminary data.</text>
</comment>
<evidence type="ECO:0000313" key="6">
    <source>
        <dbReference type="Proteomes" id="UP001575105"/>
    </source>
</evidence>
<dbReference type="RefSeq" id="WP_425346218.1">
    <property type="nucleotide sequence ID" value="NZ_JBGUBD010000008.1"/>
</dbReference>
<dbReference type="Proteomes" id="UP001575105">
    <property type="component" value="Unassembled WGS sequence"/>
</dbReference>